<sequence>MSDARLQYPREALKAWLRSIPEAQNDEKNVRLLGKLIDTVFFASLEKEEGSATRVSVVYHEQGIEGLEHVLEHRFVGVGHGRMPAWQILPFEHGSGVTELNVKTLAKVAPAADLPRTAIVVGLSNGRLVIQGLARRVEHTHLPAEGETASIVLRSCRPGHVALWRHGVERFRYESGGAVDLSSKPSLFRILSEQESIIASALRRLCAGIVNRSPRPYPFHREHQYATVYRVVAGLVERMSAGNHGGLITFLPESPEMDRQAALGKYRLPPAHRRALAAKTAELALRRAHLQDLRGRLDGSTAPITDDDRFERMVAEDDERRTEDALDALIDNIGQLSTVDNALLLGPDLEILCAGYPIKVSKAALAVYEAVTLEGKRGRRFPLRRHGSRHRAAATFAKLFPGGIAFLCSQDGDLRCLHRPPGEEHVLLWNLSPSGW</sequence>
<reference evidence="2 3" key="1">
    <citation type="submission" date="2023-01" db="EMBL/GenBank/DDBJ databases">
        <title>Minimal conservation of predation-associated metabolite biosynthetic gene clusters underscores biosynthetic potential of Myxococcota including descriptions for ten novel species: Archangium lansinium sp. nov., Myxococcus landrumus sp. nov., Nannocystis bai.</title>
        <authorList>
            <person name="Ahearne A."/>
            <person name="Stevens C."/>
            <person name="Dowd S."/>
        </authorList>
    </citation>
    <scope>NUCLEOTIDE SEQUENCE [LARGE SCALE GENOMIC DNA]</scope>
    <source>
        <strain evidence="2 3">WIWO2</strain>
    </source>
</reference>
<name>A0ABT5C2A2_9BACT</name>
<dbReference type="Proteomes" id="UP001217485">
    <property type="component" value="Unassembled WGS sequence"/>
</dbReference>
<feature type="domain" description="Probable sensor" evidence="1">
    <location>
        <begin position="30"/>
        <end position="134"/>
    </location>
</feature>
<comment type="caution">
    <text evidence="2">The sequence shown here is derived from an EMBL/GenBank/DDBJ whole genome shotgun (WGS) entry which is preliminary data.</text>
</comment>
<proteinExistence type="predicted"/>
<dbReference type="InterPro" id="IPR048551">
    <property type="entry name" value="DACNV"/>
</dbReference>
<gene>
    <name evidence="2" type="ORF">POL72_19695</name>
</gene>
<dbReference type="Pfam" id="PF21751">
    <property type="entry name" value="DACNV"/>
    <property type="match status" value="1"/>
</dbReference>
<evidence type="ECO:0000259" key="1">
    <source>
        <dbReference type="Pfam" id="PF21751"/>
    </source>
</evidence>
<accession>A0ABT5C2A2</accession>
<dbReference type="RefSeq" id="WP_272096990.1">
    <property type="nucleotide sequence ID" value="NZ_JAQNDK010000002.1"/>
</dbReference>
<evidence type="ECO:0000313" key="2">
    <source>
        <dbReference type="EMBL" id="MDC0679975.1"/>
    </source>
</evidence>
<protein>
    <recommendedName>
        <fullName evidence="1">Probable sensor domain-containing protein</fullName>
    </recommendedName>
</protein>
<evidence type="ECO:0000313" key="3">
    <source>
        <dbReference type="Proteomes" id="UP001217485"/>
    </source>
</evidence>
<organism evidence="2 3">
    <name type="scientific">Sorangium atrum</name>
    <dbReference type="NCBI Taxonomy" id="2995308"/>
    <lineage>
        <taxon>Bacteria</taxon>
        <taxon>Pseudomonadati</taxon>
        <taxon>Myxococcota</taxon>
        <taxon>Polyangia</taxon>
        <taxon>Polyangiales</taxon>
        <taxon>Polyangiaceae</taxon>
        <taxon>Sorangium</taxon>
    </lineage>
</organism>
<keyword evidence="3" id="KW-1185">Reference proteome</keyword>
<dbReference type="EMBL" id="JAQNDK010000002">
    <property type="protein sequence ID" value="MDC0679975.1"/>
    <property type="molecule type" value="Genomic_DNA"/>
</dbReference>